<name>A0AAW0XKP9_CHEQU</name>
<sequence>MRVLASLLVVGALIVVTDGGWMEAFSQQLCRTEIRCYTRTYLCAQLLNVFNMQQNMLNVLNYCRSLLGSSTLRQTQLSPDDLFDVMNGVHGEQLSDCVLAQTGVVSQGEVNQAAIYLALAGTTVSGEPAKQNAFFDAVSKCPEPTKSQLPAFFACVMQGCVQSI</sequence>
<evidence type="ECO:0000313" key="3">
    <source>
        <dbReference type="Proteomes" id="UP001445076"/>
    </source>
</evidence>
<dbReference type="Proteomes" id="UP001445076">
    <property type="component" value="Unassembled WGS sequence"/>
</dbReference>
<feature type="chain" id="PRO_5043687847" evidence="1">
    <location>
        <begin position="20"/>
        <end position="164"/>
    </location>
</feature>
<organism evidence="2 3">
    <name type="scientific">Cherax quadricarinatus</name>
    <name type="common">Australian red claw crayfish</name>
    <dbReference type="NCBI Taxonomy" id="27406"/>
    <lineage>
        <taxon>Eukaryota</taxon>
        <taxon>Metazoa</taxon>
        <taxon>Ecdysozoa</taxon>
        <taxon>Arthropoda</taxon>
        <taxon>Crustacea</taxon>
        <taxon>Multicrustacea</taxon>
        <taxon>Malacostraca</taxon>
        <taxon>Eumalacostraca</taxon>
        <taxon>Eucarida</taxon>
        <taxon>Decapoda</taxon>
        <taxon>Pleocyemata</taxon>
        <taxon>Astacidea</taxon>
        <taxon>Parastacoidea</taxon>
        <taxon>Parastacidae</taxon>
        <taxon>Cherax</taxon>
    </lineage>
</organism>
<dbReference type="InterPro" id="IPR036728">
    <property type="entry name" value="PBP_GOBP_sf"/>
</dbReference>
<dbReference type="AlphaFoldDB" id="A0AAW0XKP9"/>
<evidence type="ECO:0000313" key="2">
    <source>
        <dbReference type="EMBL" id="KAK8744977.1"/>
    </source>
</evidence>
<accession>A0AAW0XKP9</accession>
<gene>
    <name evidence="2" type="ORF">OTU49_000379</name>
</gene>
<proteinExistence type="predicted"/>
<evidence type="ECO:0000256" key="1">
    <source>
        <dbReference type="SAM" id="SignalP"/>
    </source>
</evidence>
<comment type="caution">
    <text evidence="2">The sequence shown here is derived from an EMBL/GenBank/DDBJ whole genome shotgun (WGS) entry which is preliminary data.</text>
</comment>
<reference evidence="2 3" key="1">
    <citation type="journal article" date="2024" name="BMC Genomics">
        <title>Genome assembly of redclaw crayfish (Cherax quadricarinatus) provides insights into its immune adaptation and hypoxia tolerance.</title>
        <authorList>
            <person name="Liu Z."/>
            <person name="Zheng J."/>
            <person name="Li H."/>
            <person name="Fang K."/>
            <person name="Wang S."/>
            <person name="He J."/>
            <person name="Zhou D."/>
            <person name="Weng S."/>
            <person name="Chi M."/>
            <person name="Gu Z."/>
            <person name="He J."/>
            <person name="Li F."/>
            <person name="Wang M."/>
        </authorList>
    </citation>
    <scope>NUCLEOTIDE SEQUENCE [LARGE SCALE GENOMIC DNA]</scope>
    <source>
        <strain evidence="2">ZL_2023a</strain>
    </source>
</reference>
<keyword evidence="3" id="KW-1185">Reference proteome</keyword>
<dbReference type="EMBL" id="JARKIK010000020">
    <property type="protein sequence ID" value="KAK8744977.1"/>
    <property type="molecule type" value="Genomic_DNA"/>
</dbReference>
<protein>
    <submittedName>
        <fullName evidence="2">Uncharacterized protein</fullName>
    </submittedName>
</protein>
<feature type="signal peptide" evidence="1">
    <location>
        <begin position="1"/>
        <end position="19"/>
    </location>
</feature>
<dbReference type="SUPFAM" id="SSF47565">
    <property type="entry name" value="Insect pheromone/odorant-binding proteins"/>
    <property type="match status" value="1"/>
</dbReference>
<dbReference type="GO" id="GO:0005549">
    <property type="term" value="F:odorant binding"/>
    <property type="evidence" value="ECO:0007669"/>
    <property type="project" value="InterPro"/>
</dbReference>
<keyword evidence="1" id="KW-0732">Signal</keyword>